<dbReference type="InterPro" id="IPR033412">
    <property type="entry name" value="PFOR_II"/>
</dbReference>
<name>A0ABZ1C674_9BACT</name>
<dbReference type="InterPro" id="IPR022367">
    <property type="entry name" value="2-oxoacid/accept_OxRdtase_asu"/>
</dbReference>
<feature type="domain" description="Pyruvate flavodoxin/ferredoxin oxidoreductase pyrimidine binding" evidence="4">
    <location>
        <begin position="242"/>
        <end position="474"/>
    </location>
</feature>
<dbReference type="SUPFAM" id="SSF52518">
    <property type="entry name" value="Thiamin diphosphate-binding fold (THDP-binding)"/>
    <property type="match status" value="1"/>
</dbReference>
<dbReference type="Gene3D" id="3.40.50.970">
    <property type="match status" value="1"/>
</dbReference>
<sequence length="621" mass="67161">MPYPNPYQFMVSPNSPATPEGSASGAPKSINDVVVRLAGNSQDGIQTIGGFLARLAGRSAQEVMTYMTIPSTISGGPSIFQVRMGTGDILSSGDEADFLVAFYDHSYKNHIDHLRKGGILIYDTDHVEPELSPDYLAVGVPFTSATIEAVGGSAKEKGKNIFVLGLLCRLFDLDVAKLTGLIRERFAKFGEDVVRNTMLAFDAGYAWPAQNIREIYHKLATNDNDSGHPQITTDGNTAMTLGLITAGVRYGAGYPITPWSTIMETLRTELQKYGGLFVQAEDELGAIAYALGFAYAGHLSITGSSGPGLSLKMEALGWATMAELPLIIINVQRGGPSTGLPTNVEQSDLMQAIYGSHGDSPRVVLAPQNVEDCFYIALEAGRIAGEYSTPVIILTDQALSSRIEAFDEPDVDALMVTPDIDLTAKGADFKPYPIDALTRHAPPGTKIEGAPYPTVTGLEHDEHGHPSGNPAQHQKMTAKRRNKIKQLGKSLPRPEIHGDQDGDVLLVGWGSTFGPLREAVNRARKDGQKVGHIHLRHLNPLPPELERIFSRFRQVFVVEMNDQGLYGYGQLATLLRARYANPAIRSITKTDGLAFKVREILNGVAELSGSRYASVSGYPDV</sequence>
<feature type="region of interest" description="Disordered" evidence="2">
    <location>
        <begin position="461"/>
        <end position="481"/>
    </location>
</feature>
<evidence type="ECO:0000259" key="5">
    <source>
        <dbReference type="Pfam" id="PF17147"/>
    </source>
</evidence>
<evidence type="ECO:0000259" key="4">
    <source>
        <dbReference type="Pfam" id="PF01855"/>
    </source>
</evidence>
<dbReference type="EMBL" id="CP139781">
    <property type="protein sequence ID" value="WRQ87224.1"/>
    <property type="molecule type" value="Genomic_DNA"/>
</dbReference>
<feature type="domain" description="Pyruvate/ketoisovalerate oxidoreductase catalytic" evidence="3">
    <location>
        <begin position="43"/>
        <end position="206"/>
    </location>
</feature>
<dbReference type="Pfam" id="PF17147">
    <property type="entry name" value="PFOR_II"/>
    <property type="match status" value="1"/>
</dbReference>
<dbReference type="RefSeq" id="WP_221029363.1">
    <property type="nucleotide sequence ID" value="NZ_CP139781.1"/>
</dbReference>
<dbReference type="InterPro" id="IPR009014">
    <property type="entry name" value="Transketo_C/PFOR_II"/>
</dbReference>
<dbReference type="Gene3D" id="3.40.50.920">
    <property type="match status" value="1"/>
</dbReference>
<evidence type="ECO:0000256" key="2">
    <source>
        <dbReference type="SAM" id="MobiDB-lite"/>
    </source>
</evidence>
<dbReference type="Proteomes" id="UP000738431">
    <property type="component" value="Chromosome"/>
</dbReference>
<dbReference type="InterPro" id="IPR002869">
    <property type="entry name" value="Pyrv_flavodox_OxRed_cen"/>
</dbReference>
<organism evidence="6 7">
    <name type="scientific">Actomonas aquatica</name>
    <dbReference type="NCBI Taxonomy" id="2866162"/>
    <lineage>
        <taxon>Bacteria</taxon>
        <taxon>Pseudomonadati</taxon>
        <taxon>Verrucomicrobiota</taxon>
        <taxon>Opitutia</taxon>
        <taxon>Opitutales</taxon>
        <taxon>Opitutaceae</taxon>
        <taxon>Actomonas</taxon>
    </lineage>
</organism>
<dbReference type="PANTHER" id="PTHR32154:SF20">
    <property type="entry name" value="2-OXOGLUTARATE OXIDOREDUCTASE SUBUNIT KORA"/>
    <property type="match status" value="1"/>
</dbReference>
<accession>A0ABZ1C674</accession>
<reference evidence="6 7" key="1">
    <citation type="submission" date="2023-12" db="EMBL/GenBank/DDBJ databases">
        <title>Description of an unclassified Opitutus bacterium of Verrucomicrobiota.</title>
        <authorList>
            <person name="Zhang D.-F."/>
        </authorList>
    </citation>
    <scope>NUCLEOTIDE SEQUENCE [LARGE SCALE GENOMIC DNA]</scope>
    <source>
        <strain evidence="6 7">WL0086</strain>
    </source>
</reference>
<gene>
    <name evidence="6" type="ORF">K1X11_020620</name>
</gene>
<dbReference type="Gene3D" id="3.40.920.10">
    <property type="entry name" value="Pyruvate-ferredoxin oxidoreductase, PFOR, domain III"/>
    <property type="match status" value="1"/>
</dbReference>
<dbReference type="CDD" id="cd07034">
    <property type="entry name" value="TPP_PYR_PFOR_IOR-alpha_like"/>
    <property type="match status" value="1"/>
</dbReference>
<evidence type="ECO:0000256" key="1">
    <source>
        <dbReference type="ARBA" id="ARBA00023002"/>
    </source>
</evidence>
<dbReference type="Pfam" id="PF01855">
    <property type="entry name" value="POR_N"/>
    <property type="match status" value="1"/>
</dbReference>
<evidence type="ECO:0000313" key="7">
    <source>
        <dbReference type="Proteomes" id="UP000738431"/>
    </source>
</evidence>
<dbReference type="InterPro" id="IPR029061">
    <property type="entry name" value="THDP-binding"/>
</dbReference>
<proteinExistence type="predicted"/>
<dbReference type="PANTHER" id="PTHR32154">
    <property type="entry name" value="PYRUVATE-FLAVODOXIN OXIDOREDUCTASE-RELATED"/>
    <property type="match status" value="1"/>
</dbReference>
<evidence type="ECO:0000313" key="6">
    <source>
        <dbReference type="EMBL" id="WRQ87224.1"/>
    </source>
</evidence>
<dbReference type="Pfam" id="PF01558">
    <property type="entry name" value="POR"/>
    <property type="match status" value="1"/>
</dbReference>
<keyword evidence="1" id="KW-0560">Oxidoreductase</keyword>
<dbReference type="SUPFAM" id="SSF53323">
    <property type="entry name" value="Pyruvate-ferredoxin oxidoreductase, PFOR, domain III"/>
    <property type="match status" value="1"/>
</dbReference>
<protein>
    <submittedName>
        <fullName evidence="6">2-oxoacid:acceptor oxidoreductase subunit alpha</fullName>
    </submittedName>
</protein>
<dbReference type="InterPro" id="IPR019752">
    <property type="entry name" value="Pyrv/ketoisovalerate_OxRed_cat"/>
</dbReference>
<keyword evidence="7" id="KW-1185">Reference proteome</keyword>
<dbReference type="InterPro" id="IPR002880">
    <property type="entry name" value="Pyrv_Fd/Flavodoxin_OxRdtase_N"/>
</dbReference>
<evidence type="ECO:0000259" key="3">
    <source>
        <dbReference type="Pfam" id="PF01558"/>
    </source>
</evidence>
<dbReference type="SUPFAM" id="SSF52922">
    <property type="entry name" value="TK C-terminal domain-like"/>
    <property type="match status" value="1"/>
</dbReference>
<dbReference type="NCBIfam" id="TIGR03710">
    <property type="entry name" value="OAFO_sf"/>
    <property type="match status" value="1"/>
</dbReference>
<feature type="domain" description="Pyruvate:ferredoxin oxidoreductase core" evidence="5">
    <location>
        <begin position="503"/>
        <end position="600"/>
    </location>
</feature>
<dbReference type="InterPro" id="IPR050722">
    <property type="entry name" value="Pyruvate:ferred/Flavod_OxRd"/>
</dbReference>